<evidence type="ECO:0000256" key="1">
    <source>
        <dbReference type="SAM" id="MobiDB-lite"/>
    </source>
</evidence>
<reference evidence="2 3" key="1">
    <citation type="submission" date="2024-05" db="EMBL/GenBank/DDBJ databases">
        <title>De novo assembly of an allotetraploid wild potato.</title>
        <authorList>
            <person name="Hosaka A.J."/>
        </authorList>
    </citation>
    <scope>NUCLEOTIDE SEQUENCE [LARGE SCALE GENOMIC DNA]</scope>
    <source>
        <tissue evidence="2">Young leaves</tissue>
    </source>
</reference>
<comment type="caution">
    <text evidence="2">The sequence shown here is derived from an EMBL/GenBank/DDBJ whole genome shotgun (WGS) entry which is preliminary data.</text>
</comment>
<feature type="non-terminal residue" evidence="2">
    <location>
        <position position="1"/>
    </location>
</feature>
<feature type="compositionally biased region" description="Low complexity" evidence="1">
    <location>
        <begin position="31"/>
        <end position="49"/>
    </location>
</feature>
<dbReference type="AlphaFoldDB" id="A0ABD2UPI4"/>
<evidence type="ECO:0000313" key="3">
    <source>
        <dbReference type="Proteomes" id="UP001627284"/>
    </source>
</evidence>
<dbReference type="Proteomes" id="UP001627284">
    <property type="component" value="Unassembled WGS sequence"/>
</dbReference>
<name>A0ABD2UPI4_9SOLN</name>
<evidence type="ECO:0000313" key="2">
    <source>
        <dbReference type="EMBL" id="KAL3370717.1"/>
    </source>
</evidence>
<feature type="compositionally biased region" description="Polar residues" evidence="1">
    <location>
        <begin position="76"/>
        <end position="89"/>
    </location>
</feature>
<sequence length="127" mass="13209">ILSPSQQISRLPSALISIFSGENSSPPAGGSRPSLALASSPFPPLSSSSSSEAAALRLFSSLLFPAKAVAAPATASNTGSSSQHRQQPAQAKLWSAARGTTAASEAELRRNLSLLRTDLYRSVQVRF</sequence>
<protein>
    <submittedName>
        <fullName evidence="2">Uncharacterized protein</fullName>
    </submittedName>
</protein>
<keyword evidence="3" id="KW-1185">Reference proteome</keyword>
<dbReference type="EMBL" id="JBJKTR010000004">
    <property type="protein sequence ID" value="KAL3370717.1"/>
    <property type="molecule type" value="Genomic_DNA"/>
</dbReference>
<accession>A0ABD2UPI4</accession>
<gene>
    <name evidence="2" type="ORF">AABB24_007652</name>
</gene>
<proteinExistence type="predicted"/>
<organism evidence="2 3">
    <name type="scientific">Solanum stoloniferum</name>
    <dbReference type="NCBI Taxonomy" id="62892"/>
    <lineage>
        <taxon>Eukaryota</taxon>
        <taxon>Viridiplantae</taxon>
        <taxon>Streptophyta</taxon>
        <taxon>Embryophyta</taxon>
        <taxon>Tracheophyta</taxon>
        <taxon>Spermatophyta</taxon>
        <taxon>Magnoliopsida</taxon>
        <taxon>eudicotyledons</taxon>
        <taxon>Gunneridae</taxon>
        <taxon>Pentapetalae</taxon>
        <taxon>asterids</taxon>
        <taxon>lamiids</taxon>
        <taxon>Solanales</taxon>
        <taxon>Solanaceae</taxon>
        <taxon>Solanoideae</taxon>
        <taxon>Solaneae</taxon>
        <taxon>Solanum</taxon>
    </lineage>
</organism>
<feature type="region of interest" description="Disordered" evidence="1">
    <location>
        <begin position="73"/>
        <end position="97"/>
    </location>
</feature>
<feature type="region of interest" description="Disordered" evidence="1">
    <location>
        <begin position="22"/>
        <end position="49"/>
    </location>
</feature>